<reference evidence="4 5" key="1">
    <citation type="submission" date="2024-03" db="EMBL/GenBank/DDBJ databases">
        <title>Adaptation during the transition from Ophiocordyceps entomopathogen to insect associate is accompanied by gene loss and intensified selection.</title>
        <authorList>
            <person name="Ward C.M."/>
            <person name="Onetto C.A."/>
            <person name="Borneman A.R."/>
        </authorList>
    </citation>
    <scope>NUCLEOTIDE SEQUENCE [LARGE SCALE GENOMIC DNA]</scope>
    <source>
        <strain evidence="4">AWRI1</strain>
        <tissue evidence="4">Single Adult Female</tissue>
    </source>
</reference>
<sequence length="212" mass="21864">MLILIIKIILAFAFIASTNAGLLPAAAPIAYTGLPAYPYTFPVPAAYSALPYRSVAPVAPAVYPASPFRADLPALPAAAAIAPVVRTALPAAPLVKAAPFTAPVFAPVAAPVAAPLAVAPVAAAKIDYADAYPQYQYAYNIQDTLTGDSKTQEETREGGVVKGRYSLIDADGSRRTVSYYADPLNGFNAVVQKDLPIVAAPVVKAAPAIVSV</sequence>
<dbReference type="PROSITE" id="PS00233">
    <property type="entry name" value="CHIT_BIND_RR_1"/>
    <property type="match status" value="1"/>
</dbReference>
<evidence type="ECO:0000313" key="5">
    <source>
        <dbReference type="Proteomes" id="UP001367676"/>
    </source>
</evidence>
<evidence type="ECO:0000256" key="3">
    <source>
        <dbReference type="SAM" id="SignalP"/>
    </source>
</evidence>
<dbReference type="Pfam" id="PF00379">
    <property type="entry name" value="Chitin_bind_4"/>
    <property type="match status" value="1"/>
</dbReference>
<evidence type="ECO:0000256" key="2">
    <source>
        <dbReference type="PROSITE-ProRule" id="PRU00497"/>
    </source>
</evidence>
<dbReference type="InterPro" id="IPR031311">
    <property type="entry name" value="CHIT_BIND_RR_consensus"/>
</dbReference>
<proteinExistence type="predicted"/>
<dbReference type="PROSITE" id="PS51155">
    <property type="entry name" value="CHIT_BIND_RR_2"/>
    <property type="match status" value="1"/>
</dbReference>
<dbReference type="InterPro" id="IPR000618">
    <property type="entry name" value="Insect_cuticle"/>
</dbReference>
<dbReference type="GO" id="GO:0042302">
    <property type="term" value="F:structural constituent of cuticle"/>
    <property type="evidence" value="ECO:0007669"/>
    <property type="project" value="UniProtKB-UniRule"/>
</dbReference>
<protein>
    <recommendedName>
        <fullName evidence="6">Cuticle protein</fullName>
    </recommendedName>
</protein>
<dbReference type="GO" id="GO:0031012">
    <property type="term" value="C:extracellular matrix"/>
    <property type="evidence" value="ECO:0007669"/>
    <property type="project" value="TreeGrafter"/>
</dbReference>
<dbReference type="PANTHER" id="PTHR12236:SF86">
    <property type="entry name" value="CCP84AC-RELATED"/>
    <property type="match status" value="1"/>
</dbReference>
<feature type="signal peptide" evidence="3">
    <location>
        <begin position="1"/>
        <end position="20"/>
    </location>
</feature>
<name>A0AAN9TTQ8_9HEMI</name>
<gene>
    <name evidence="4" type="ORF">V9T40_004276</name>
</gene>
<evidence type="ECO:0000313" key="4">
    <source>
        <dbReference type="EMBL" id="KAK7604003.1"/>
    </source>
</evidence>
<dbReference type="EMBL" id="JBBCAQ010000004">
    <property type="protein sequence ID" value="KAK7604003.1"/>
    <property type="molecule type" value="Genomic_DNA"/>
</dbReference>
<dbReference type="InterPro" id="IPR051217">
    <property type="entry name" value="Insect_Cuticle_Struc_Prot"/>
</dbReference>
<dbReference type="PANTHER" id="PTHR12236">
    <property type="entry name" value="STRUCTURAL CONTITUENT OF CUTICLE"/>
    <property type="match status" value="1"/>
</dbReference>
<dbReference type="AlphaFoldDB" id="A0AAN9TTQ8"/>
<evidence type="ECO:0000256" key="1">
    <source>
        <dbReference type="ARBA" id="ARBA00022460"/>
    </source>
</evidence>
<keyword evidence="1 2" id="KW-0193">Cuticle</keyword>
<comment type="caution">
    <text evidence="4">The sequence shown here is derived from an EMBL/GenBank/DDBJ whole genome shotgun (WGS) entry which is preliminary data.</text>
</comment>
<accession>A0AAN9TTQ8</accession>
<keyword evidence="3" id="KW-0732">Signal</keyword>
<keyword evidence="5" id="KW-1185">Reference proteome</keyword>
<dbReference type="Proteomes" id="UP001367676">
    <property type="component" value="Unassembled WGS sequence"/>
</dbReference>
<dbReference type="PRINTS" id="PR00947">
    <property type="entry name" value="CUTICLE"/>
</dbReference>
<organism evidence="4 5">
    <name type="scientific">Parthenolecanium corni</name>
    <dbReference type="NCBI Taxonomy" id="536013"/>
    <lineage>
        <taxon>Eukaryota</taxon>
        <taxon>Metazoa</taxon>
        <taxon>Ecdysozoa</taxon>
        <taxon>Arthropoda</taxon>
        <taxon>Hexapoda</taxon>
        <taxon>Insecta</taxon>
        <taxon>Pterygota</taxon>
        <taxon>Neoptera</taxon>
        <taxon>Paraneoptera</taxon>
        <taxon>Hemiptera</taxon>
        <taxon>Sternorrhyncha</taxon>
        <taxon>Coccoidea</taxon>
        <taxon>Coccidae</taxon>
        <taxon>Parthenolecanium</taxon>
    </lineage>
</organism>
<evidence type="ECO:0008006" key="6">
    <source>
        <dbReference type="Google" id="ProtNLM"/>
    </source>
</evidence>
<dbReference type="GO" id="GO:0005615">
    <property type="term" value="C:extracellular space"/>
    <property type="evidence" value="ECO:0007669"/>
    <property type="project" value="TreeGrafter"/>
</dbReference>
<feature type="chain" id="PRO_5042955666" description="Cuticle protein" evidence="3">
    <location>
        <begin position="21"/>
        <end position="212"/>
    </location>
</feature>